<evidence type="ECO:0000313" key="2">
    <source>
        <dbReference type="Proteomes" id="UP000315914"/>
    </source>
</evidence>
<dbReference type="EMBL" id="VITW01000006">
    <property type="protein sequence ID" value="TWB72826.1"/>
    <property type="molecule type" value="Genomic_DNA"/>
</dbReference>
<dbReference type="AlphaFoldDB" id="A0A560JPB9"/>
<organism evidence="1 2">
    <name type="scientific">Bradyrhizobium sacchari</name>
    <dbReference type="NCBI Taxonomy" id="1399419"/>
    <lineage>
        <taxon>Bacteria</taxon>
        <taxon>Pseudomonadati</taxon>
        <taxon>Pseudomonadota</taxon>
        <taxon>Alphaproteobacteria</taxon>
        <taxon>Hyphomicrobiales</taxon>
        <taxon>Nitrobacteraceae</taxon>
        <taxon>Bradyrhizobium</taxon>
    </lineage>
</organism>
<sequence length="129" mass="13122">MSDQTEVLVSGKAIDPADPKGSEALGTALGLSLQQLAVANDAQQIAILAMTAVLALSPGTAAIETDKLGAVLAILTKGQPNGDAYRARIAQYVGLMVNVARKLPAMVDEAKKAAAQAPAGATESPRKDN</sequence>
<proteinExistence type="predicted"/>
<comment type="caution">
    <text evidence="1">The sequence shown here is derived from an EMBL/GenBank/DDBJ whole genome shotgun (WGS) entry which is preliminary data.</text>
</comment>
<keyword evidence="2" id="KW-1185">Reference proteome</keyword>
<protein>
    <submittedName>
        <fullName evidence="1">Uncharacterized protein</fullName>
    </submittedName>
</protein>
<dbReference type="OrthoDB" id="9975019at2"/>
<name>A0A560JPB9_9BRAD</name>
<accession>A0A560JPB9</accession>
<dbReference type="Proteomes" id="UP000315914">
    <property type="component" value="Unassembled WGS sequence"/>
</dbReference>
<dbReference type="STRING" id="1399419.A5906_35275"/>
<dbReference type="RefSeq" id="WP_080136531.1">
    <property type="nucleotide sequence ID" value="NZ_LWIG01000012.1"/>
</dbReference>
<gene>
    <name evidence="1" type="ORF">FBZ95_106541</name>
</gene>
<reference evidence="1 2" key="1">
    <citation type="submission" date="2019-06" db="EMBL/GenBank/DDBJ databases">
        <title>Genomic Encyclopedia of Type Strains, Phase IV (KMG-V): Genome sequencing to study the core and pangenomes of soil and plant-associated prokaryotes.</title>
        <authorList>
            <person name="Whitman W."/>
        </authorList>
    </citation>
    <scope>NUCLEOTIDE SEQUENCE [LARGE SCALE GENOMIC DNA]</scope>
    <source>
        <strain evidence="1 2">BR 10556</strain>
    </source>
</reference>
<evidence type="ECO:0000313" key="1">
    <source>
        <dbReference type="EMBL" id="TWB72826.1"/>
    </source>
</evidence>